<dbReference type="PROSITE" id="PS51755">
    <property type="entry name" value="OMPR_PHOB"/>
    <property type="match status" value="1"/>
</dbReference>
<sequence>MRILLVEDDDTIAEPLVDGLGRYGFTVEHVRTGAGALAHPGADMVLLDLGLPDIDGIDVCRRLRTASDVPVIMLSARGTETDRVVGLELGADDYLAKPFGLRELVARIRAVARRTRPGPADLGRPHRPGGSHAGAGQAEDGGHIVRTGRLTIDRRTRQVRVAGQEVELAPKEYDLLALLAEDAGAVYTRQQIIEVVWDPYFVGSTKTLDFHVAALRRKLGDAAWVQTIRGVGFRLTDPAVPAVAGSHTASDS</sequence>
<dbReference type="Pfam" id="PF00486">
    <property type="entry name" value="Trans_reg_C"/>
    <property type="match status" value="1"/>
</dbReference>
<organism evidence="11 12">
    <name type="scientific">Actinomadura graeca</name>
    <dbReference type="NCBI Taxonomy" id="2750812"/>
    <lineage>
        <taxon>Bacteria</taxon>
        <taxon>Bacillati</taxon>
        <taxon>Actinomycetota</taxon>
        <taxon>Actinomycetes</taxon>
        <taxon>Streptosporangiales</taxon>
        <taxon>Thermomonosporaceae</taxon>
        <taxon>Actinomadura</taxon>
    </lineage>
</organism>
<keyword evidence="2" id="KW-0902">Two-component regulatory system</keyword>
<dbReference type="InterPro" id="IPR001789">
    <property type="entry name" value="Sig_transdc_resp-reg_receiver"/>
</dbReference>
<dbReference type="EMBL" id="CP059572">
    <property type="protein sequence ID" value="QXJ22192.1"/>
    <property type="molecule type" value="Genomic_DNA"/>
</dbReference>
<dbReference type="Gene3D" id="3.40.50.2300">
    <property type="match status" value="1"/>
</dbReference>
<evidence type="ECO:0000256" key="2">
    <source>
        <dbReference type="ARBA" id="ARBA00023012"/>
    </source>
</evidence>
<dbReference type="PANTHER" id="PTHR48111:SF1">
    <property type="entry name" value="TWO-COMPONENT RESPONSE REGULATOR ORR33"/>
    <property type="match status" value="1"/>
</dbReference>
<evidence type="ECO:0000256" key="5">
    <source>
        <dbReference type="ARBA" id="ARBA00023163"/>
    </source>
</evidence>
<dbReference type="PROSITE" id="PS50110">
    <property type="entry name" value="RESPONSE_REGULATORY"/>
    <property type="match status" value="1"/>
</dbReference>
<protein>
    <submittedName>
        <fullName evidence="11">Response regulator transcription factor</fullName>
    </submittedName>
</protein>
<dbReference type="CDD" id="cd00383">
    <property type="entry name" value="trans_reg_C"/>
    <property type="match status" value="1"/>
</dbReference>
<feature type="region of interest" description="Disordered" evidence="8">
    <location>
        <begin position="116"/>
        <end position="140"/>
    </location>
</feature>
<dbReference type="SUPFAM" id="SSF46894">
    <property type="entry name" value="C-terminal effector domain of the bipartite response regulators"/>
    <property type="match status" value="1"/>
</dbReference>
<accession>A0ABX8QWT3</accession>
<dbReference type="InterPro" id="IPR039420">
    <property type="entry name" value="WalR-like"/>
</dbReference>
<dbReference type="Proteomes" id="UP001049518">
    <property type="component" value="Chromosome"/>
</dbReference>
<dbReference type="InterPro" id="IPR016032">
    <property type="entry name" value="Sig_transdc_resp-reg_C-effctor"/>
</dbReference>
<evidence type="ECO:0000256" key="6">
    <source>
        <dbReference type="PROSITE-ProRule" id="PRU00169"/>
    </source>
</evidence>
<dbReference type="RefSeq" id="WP_231335398.1">
    <property type="nucleotide sequence ID" value="NZ_CP059572.1"/>
</dbReference>
<dbReference type="PANTHER" id="PTHR48111">
    <property type="entry name" value="REGULATOR OF RPOS"/>
    <property type="match status" value="1"/>
</dbReference>
<keyword evidence="3" id="KW-0805">Transcription regulation</keyword>
<evidence type="ECO:0000256" key="3">
    <source>
        <dbReference type="ARBA" id="ARBA00023015"/>
    </source>
</evidence>
<dbReference type="Pfam" id="PF00072">
    <property type="entry name" value="Response_reg"/>
    <property type="match status" value="1"/>
</dbReference>
<dbReference type="Gene3D" id="6.10.250.690">
    <property type="match status" value="1"/>
</dbReference>
<evidence type="ECO:0000259" key="10">
    <source>
        <dbReference type="PROSITE" id="PS51755"/>
    </source>
</evidence>
<evidence type="ECO:0000256" key="7">
    <source>
        <dbReference type="PROSITE-ProRule" id="PRU01091"/>
    </source>
</evidence>
<feature type="domain" description="Response regulatory" evidence="9">
    <location>
        <begin position="2"/>
        <end position="112"/>
    </location>
</feature>
<dbReference type="SMART" id="SM00862">
    <property type="entry name" value="Trans_reg_C"/>
    <property type="match status" value="1"/>
</dbReference>
<feature type="domain" description="OmpR/PhoB-type" evidence="10">
    <location>
        <begin position="142"/>
        <end position="237"/>
    </location>
</feature>
<reference evidence="11" key="1">
    <citation type="submission" date="2020-07" db="EMBL/GenBank/DDBJ databases">
        <authorList>
            <person name="Tarantini F.S."/>
            <person name="Hong K.W."/>
            <person name="Chan K.G."/>
        </authorList>
    </citation>
    <scope>NUCLEOTIDE SEQUENCE</scope>
    <source>
        <strain evidence="11">32-07</strain>
    </source>
</reference>
<evidence type="ECO:0000313" key="11">
    <source>
        <dbReference type="EMBL" id="QXJ22192.1"/>
    </source>
</evidence>
<gene>
    <name evidence="11" type="ORF">AGRA3207_003154</name>
</gene>
<dbReference type="SUPFAM" id="SSF52172">
    <property type="entry name" value="CheY-like"/>
    <property type="match status" value="1"/>
</dbReference>
<evidence type="ECO:0000259" key="9">
    <source>
        <dbReference type="PROSITE" id="PS50110"/>
    </source>
</evidence>
<feature type="modified residue" description="4-aspartylphosphate" evidence="6">
    <location>
        <position position="48"/>
    </location>
</feature>
<evidence type="ECO:0000256" key="8">
    <source>
        <dbReference type="SAM" id="MobiDB-lite"/>
    </source>
</evidence>
<dbReference type="InterPro" id="IPR001867">
    <property type="entry name" value="OmpR/PhoB-type_DNA-bd"/>
</dbReference>
<keyword evidence="5" id="KW-0804">Transcription</keyword>
<keyword evidence="1 6" id="KW-0597">Phosphoprotein</keyword>
<name>A0ABX8QWT3_9ACTN</name>
<dbReference type="CDD" id="cd17624">
    <property type="entry name" value="REC_OmpR_PmrA-like"/>
    <property type="match status" value="1"/>
</dbReference>
<keyword evidence="12" id="KW-1185">Reference proteome</keyword>
<evidence type="ECO:0000313" key="12">
    <source>
        <dbReference type="Proteomes" id="UP001049518"/>
    </source>
</evidence>
<dbReference type="InterPro" id="IPR036388">
    <property type="entry name" value="WH-like_DNA-bd_sf"/>
</dbReference>
<feature type="DNA-binding region" description="OmpR/PhoB-type" evidence="7">
    <location>
        <begin position="142"/>
        <end position="237"/>
    </location>
</feature>
<dbReference type="SMART" id="SM00448">
    <property type="entry name" value="REC"/>
    <property type="match status" value="1"/>
</dbReference>
<evidence type="ECO:0000256" key="1">
    <source>
        <dbReference type="ARBA" id="ARBA00022553"/>
    </source>
</evidence>
<dbReference type="InterPro" id="IPR011006">
    <property type="entry name" value="CheY-like_superfamily"/>
</dbReference>
<proteinExistence type="predicted"/>
<dbReference type="Gene3D" id="1.10.10.10">
    <property type="entry name" value="Winged helix-like DNA-binding domain superfamily/Winged helix DNA-binding domain"/>
    <property type="match status" value="1"/>
</dbReference>
<evidence type="ECO:0000256" key="4">
    <source>
        <dbReference type="ARBA" id="ARBA00023125"/>
    </source>
</evidence>
<keyword evidence="4 7" id="KW-0238">DNA-binding</keyword>